<name>A0A4Y7TJV1_COPMI</name>
<sequence>MDPANPHVFLDSTSPEIVYSGACTVASVDANNTVGGSQHVCVPTSAVDIKFYGKGLEVFGELDTSLDLKSLLDESTYTPLPSENNGTASGTKGVKLFDLGALSNPHDVHLEPRAGQLFIDYVIYTPVGKTKLDGKVLVYDDTNPALNFSGAWVARSLFASGGNGGGEEERVRALPFNDTLMSAGSGGSSFSLGFVGSTVAVYGAFNASAGVLSASFSVDGSSPSTVTFLNRTSTSSLPEEWTLHQALFEHTFPDTDAKAEHVLNVTVVEASEAQPFLLDYILTTANSHTALKERQFKKTGSEAKKTGLRIGLIILGIAGVFLAWFVWRRWRERRRKAKGGGTLEGITPVKLKRRG</sequence>
<comment type="caution">
    <text evidence="2">The sequence shown here is derived from an EMBL/GenBank/DDBJ whole genome shotgun (WGS) entry which is preliminary data.</text>
</comment>
<feature type="transmembrane region" description="Helical" evidence="1">
    <location>
        <begin position="307"/>
        <end position="327"/>
    </location>
</feature>
<dbReference type="AlphaFoldDB" id="A0A4Y7TJV1"/>
<keyword evidence="1" id="KW-0812">Transmembrane</keyword>
<keyword evidence="1" id="KW-0472">Membrane</keyword>
<dbReference type="EMBL" id="QPFP01000010">
    <property type="protein sequence ID" value="TEB34251.1"/>
    <property type="molecule type" value="Genomic_DNA"/>
</dbReference>
<evidence type="ECO:0000313" key="3">
    <source>
        <dbReference type="Proteomes" id="UP000298030"/>
    </source>
</evidence>
<keyword evidence="1" id="KW-1133">Transmembrane helix</keyword>
<accession>A0A4Y7TJV1</accession>
<keyword evidence="3" id="KW-1185">Reference proteome</keyword>
<reference evidence="2 3" key="1">
    <citation type="journal article" date="2019" name="Nat. Ecol. Evol.">
        <title>Megaphylogeny resolves global patterns of mushroom evolution.</title>
        <authorList>
            <person name="Varga T."/>
            <person name="Krizsan K."/>
            <person name="Foldi C."/>
            <person name="Dima B."/>
            <person name="Sanchez-Garcia M."/>
            <person name="Sanchez-Ramirez S."/>
            <person name="Szollosi G.J."/>
            <person name="Szarkandi J.G."/>
            <person name="Papp V."/>
            <person name="Albert L."/>
            <person name="Andreopoulos W."/>
            <person name="Angelini C."/>
            <person name="Antonin V."/>
            <person name="Barry K.W."/>
            <person name="Bougher N.L."/>
            <person name="Buchanan P."/>
            <person name="Buyck B."/>
            <person name="Bense V."/>
            <person name="Catcheside P."/>
            <person name="Chovatia M."/>
            <person name="Cooper J."/>
            <person name="Damon W."/>
            <person name="Desjardin D."/>
            <person name="Finy P."/>
            <person name="Geml J."/>
            <person name="Haridas S."/>
            <person name="Hughes K."/>
            <person name="Justo A."/>
            <person name="Karasinski D."/>
            <person name="Kautmanova I."/>
            <person name="Kiss B."/>
            <person name="Kocsube S."/>
            <person name="Kotiranta H."/>
            <person name="LaButti K.M."/>
            <person name="Lechner B.E."/>
            <person name="Liimatainen K."/>
            <person name="Lipzen A."/>
            <person name="Lukacs Z."/>
            <person name="Mihaltcheva S."/>
            <person name="Morgado L.N."/>
            <person name="Niskanen T."/>
            <person name="Noordeloos M.E."/>
            <person name="Ohm R.A."/>
            <person name="Ortiz-Santana B."/>
            <person name="Ovrebo C."/>
            <person name="Racz N."/>
            <person name="Riley R."/>
            <person name="Savchenko A."/>
            <person name="Shiryaev A."/>
            <person name="Soop K."/>
            <person name="Spirin V."/>
            <person name="Szebenyi C."/>
            <person name="Tomsovsky M."/>
            <person name="Tulloss R.E."/>
            <person name="Uehling J."/>
            <person name="Grigoriev I.V."/>
            <person name="Vagvolgyi C."/>
            <person name="Papp T."/>
            <person name="Martin F.M."/>
            <person name="Miettinen O."/>
            <person name="Hibbett D.S."/>
            <person name="Nagy L.G."/>
        </authorList>
    </citation>
    <scope>NUCLEOTIDE SEQUENCE [LARGE SCALE GENOMIC DNA]</scope>
    <source>
        <strain evidence="2 3">FP101781</strain>
    </source>
</reference>
<dbReference type="Proteomes" id="UP000298030">
    <property type="component" value="Unassembled WGS sequence"/>
</dbReference>
<evidence type="ECO:0000313" key="2">
    <source>
        <dbReference type="EMBL" id="TEB34251.1"/>
    </source>
</evidence>
<organism evidence="2 3">
    <name type="scientific">Coprinellus micaceus</name>
    <name type="common">Glistening ink-cap mushroom</name>
    <name type="synonym">Coprinus micaceus</name>
    <dbReference type="NCBI Taxonomy" id="71717"/>
    <lineage>
        <taxon>Eukaryota</taxon>
        <taxon>Fungi</taxon>
        <taxon>Dikarya</taxon>
        <taxon>Basidiomycota</taxon>
        <taxon>Agaricomycotina</taxon>
        <taxon>Agaricomycetes</taxon>
        <taxon>Agaricomycetidae</taxon>
        <taxon>Agaricales</taxon>
        <taxon>Agaricineae</taxon>
        <taxon>Psathyrellaceae</taxon>
        <taxon>Coprinellus</taxon>
    </lineage>
</organism>
<proteinExistence type="predicted"/>
<protein>
    <submittedName>
        <fullName evidence="2">Uncharacterized protein</fullName>
    </submittedName>
</protein>
<gene>
    <name evidence="2" type="ORF">FA13DRAFT_1753822</name>
</gene>
<dbReference type="OrthoDB" id="2927144at2759"/>
<dbReference type="Gene3D" id="2.60.120.260">
    <property type="entry name" value="Galactose-binding domain-like"/>
    <property type="match status" value="1"/>
</dbReference>
<evidence type="ECO:0000256" key="1">
    <source>
        <dbReference type="SAM" id="Phobius"/>
    </source>
</evidence>